<dbReference type="Proteomes" id="UP001430919">
    <property type="component" value="Unassembled WGS sequence"/>
</dbReference>
<evidence type="ECO:0000313" key="3">
    <source>
        <dbReference type="EMBL" id="MCC9074452.1"/>
    </source>
</evidence>
<feature type="chain" id="PRO_5047370475" evidence="1">
    <location>
        <begin position="23"/>
        <end position="305"/>
    </location>
</feature>
<dbReference type="EMBL" id="JAJJMO010000001">
    <property type="protein sequence ID" value="MCC9074452.1"/>
    <property type="molecule type" value="Genomic_DNA"/>
</dbReference>
<evidence type="ECO:0000259" key="2">
    <source>
        <dbReference type="Pfam" id="PF19783"/>
    </source>
</evidence>
<evidence type="ECO:0000313" key="4">
    <source>
        <dbReference type="Proteomes" id="UP001430919"/>
    </source>
</evidence>
<gene>
    <name evidence="3" type="ORF">LNQ49_22950</name>
</gene>
<proteinExistence type="predicted"/>
<accession>A0ABS8N087</accession>
<reference evidence="3" key="1">
    <citation type="submission" date="2021-11" db="EMBL/GenBank/DDBJ databases">
        <title>Description of novel Flavobacterium species.</title>
        <authorList>
            <person name="Saticioglu I.B."/>
            <person name="Ay H."/>
            <person name="Altun S."/>
            <person name="Duman M."/>
        </authorList>
    </citation>
    <scope>NUCLEOTIDE SEQUENCE</scope>
    <source>
        <strain evidence="3">F-65</strain>
    </source>
</reference>
<evidence type="ECO:0000256" key="1">
    <source>
        <dbReference type="SAM" id="SignalP"/>
    </source>
</evidence>
<sequence>MKKLSYLVVLIVLICAHNRVSAQLITDAMGVSVTKHFNSNFKNQSPDNQYSENDFSYTTYDAWLPIPVFRIGKASIMGTINYRLMDFDFDKDMSINPNYLNKINEIKPTIVIKYPVANRWAAFGVLIPIVASDFKGAFTADDVVLDGILGISRKFGRKSNLEIGIGPHVMYYFGNFMVTPAVSIDYKSNNGKWVAQAYWPRVNILRNIGTSTQFGLAGSIDWTIHNLKNYKNSEGKEIDYAQYSAIHGGLQINQRLFDSFWLQLQGGLSFANKYELFDSNNKTISNYKADEALYGKLMLTYRFGK</sequence>
<keyword evidence="1" id="KW-0732">Signal</keyword>
<dbReference type="Pfam" id="PF19783">
    <property type="entry name" value="DUF6268"/>
    <property type="match status" value="1"/>
</dbReference>
<feature type="signal peptide" evidence="1">
    <location>
        <begin position="1"/>
        <end position="22"/>
    </location>
</feature>
<organism evidence="3 4">
    <name type="scientific">Flavobacterium pisciphilum</name>
    <dbReference type="NCBI Taxonomy" id="2893755"/>
    <lineage>
        <taxon>Bacteria</taxon>
        <taxon>Pseudomonadati</taxon>
        <taxon>Bacteroidota</taxon>
        <taxon>Flavobacteriia</taxon>
        <taxon>Flavobacteriales</taxon>
        <taxon>Flavobacteriaceae</taxon>
        <taxon>Flavobacterium</taxon>
    </lineage>
</organism>
<name>A0ABS8N087_9FLAO</name>
<dbReference type="InterPro" id="IPR046235">
    <property type="entry name" value="DUF6268"/>
</dbReference>
<dbReference type="RefSeq" id="WP_229991263.1">
    <property type="nucleotide sequence ID" value="NZ_JAJJMO010000001.1"/>
</dbReference>
<keyword evidence="4" id="KW-1185">Reference proteome</keyword>
<feature type="domain" description="DUF6268" evidence="2">
    <location>
        <begin position="20"/>
        <end position="291"/>
    </location>
</feature>
<comment type="caution">
    <text evidence="3">The sequence shown here is derived from an EMBL/GenBank/DDBJ whole genome shotgun (WGS) entry which is preliminary data.</text>
</comment>
<protein>
    <submittedName>
        <fullName evidence="3">DUF6268 family outer membrane beta-barrel protein</fullName>
    </submittedName>
</protein>